<dbReference type="EMBL" id="UINC01022790">
    <property type="protein sequence ID" value="SVA93140.1"/>
    <property type="molecule type" value="Genomic_DNA"/>
</dbReference>
<evidence type="ECO:0000256" key="1">
    <source>
        <dbReference type="SAM" id="MobiDB-lite"/>
    </source>
</evidence>
<feature type="region of interest" description="Disordered" evidence="1">
    <location>
        <begin position="1"/>
        <end position="24"/>
    </location>
</feature>
<feature type="compositionally biased region" description="Basic and acidic residues" evidence="1">
    <location>
        <begin position="11"/>
        <end position="24"/>
    </location>
</feature>
<gene>
    <name evidence="2" type="ORF">METZ01_LOCUS145994</name>
</gene>
<reference evidence="2" key="1">
    <citation type="submission" date="2018-05" db="EMBL/GenBank/DDBJ databases">
        <authorList>
            <person name="Lanie J.A."/>
            <person name="Ng W.-L."/>
            <person name="Kazmierczak K.M."/>
            <person name="Andrzejewski T.M."/>
            <person name="Davidsen T.M."/>
            <person name="Wayne K.J."/>
            <person name="Tettelin H."/>
            <person name="Glass J.I."/>
            <person name="Rusch D."/>
            <person name="Podicherti R."/>
            <person name="Tsui H.-C.T."/>
            <person name="Winkler M.E."/>
        </authorList>
    </citation>
    <scope>NUCLEOTIDE SEQUENCE</scope>
</reference>
<sequence>MPNNLLADMLQRARPDPIRARDRP</sequence>
<dbReference type="AlphaFoldDB" id="A0A381ZV77"/>
<evidence type="ECO:0000313" key="2">
    <source>
        <dbReference type="EMBL" id="SVA93140.1"/>
    </source>
</evidence>
<name>A0A381ZV77_9ZZZZ</name>
<organism evidence="2">
    <name type="scientific">marine metagenome</name>
    <dbReference type="NCBI Taxonomy" id="408172"/>
    <lineage>
        <taxon>unclassified sequences</taxon>
        <taxon>metagenomes</taxon>
        <taxon>ecological metagenomes</taxon>
    </lineage>
</organism>
<proteinExistence type="predicted"/>
<protein>
    <submittedName>
        <fullName evidence="2">Uncharacterized protein</fullName>
    </submittedName>
</protein>
<feature type="non-terminal residue" evidence="2">
    <location>
        <position position="24"/>
    </location>
</feature>
<accession>A0A381ZV77</accession>